<sequence>MDSPLSSVVSISGVPSDISDINEQTSSTHLNNQTDPLVVDLNGQQLFDSGDGDMELVFNGTRFETHRYLIKRFKKWTNITSKLQSDSVMTITGTASSEDFGRMLKVLYSTTLEGPFEFDTQTLVSALHIATDYGYPTLRDYTIRQLERTQLTAIKRIEIARKFGLPSWEEPAYLDLCNRDEPITEEEASVLGLAAFVRVAKIREKEQRRRGKAVDAGQEEEAPKSKVENVNEVTISSLPGDQEPPKEIHHPSGSAESQTTGSTGATDSDGAQDSVKTSESESQPSFLDIEVTKKVTYNTGGKPRIQVGLPVPGCSCSYKELFGPKSSCPCMLPACAVSAFKHIQVEQLAHKRSITDLQSSVSELYSMSESKPGSAGEQKVETSNRAVPMHEEIQVMLRELSRKSPGSNIA</sequence>
<reference evidence="2 3" key="1">
    <citation type="submission" date="2015-07" db="EMBL/GenBank/DDBJ databases">
        <authorList>
            <person name="Noorani M."/>
        </authorList>
    </citation>
    <scope>NUCLEOTIDE SEQUENCE [LARGE SCALE GENOMIC DNA]</scope>
    <source>
        <strain evidence="2">BBA 69670</strain>
    </source>
</reference>
<organism evidence="2 3">
    <name type="scientific">Rhizoctonia solani</name>
    <dbReference type="NCBI Taxonomy" id="456999"/>
    <lineage>
        <taxon>Eukaryota</taxon>
        <taxon>Fungi</taxon>
        <taxon>Dikarya</taxon>
        <taxon>Basidiomycota</taxon>
        <taxon>Agaricomycotina</taxon>
        <taxon>Agaricomycetes</taxon>
        <taxon>Cantharellales</taxon>
        <taxon>Ceratobasidiaceae</taxon>
        <taxon>Rhizoctonia</taxon>
    </lineage>
</organism>
<evidence type="ECO:0000256" key="1">
    <source>
        <dbReference type="SAM" id="MobiDB-lite"/>
    </source>
</evidence>
<keyword evidence="3" id="KW-1185">Reference proteome</keyword>
<protein>
    <recommendedName>
        <fullName evidence="4">BTB domain-containing protein</fullName>
    </recommendedName>
</protein>
<dbReference type="Gene3D" id="3.30.710.10">
    <property type="entry name" value="Potassium Channel Kv1.1, Chain A"/>
    <property type="match status" value="1"/>
</dbReference>
<dbReference type="AlphaFoldDB" id="A0A0K6GFY9"/>
<feature type="compositionally biased region" description="Low complexity" evidence="1">
    <location>
        <begin position="259"/>
        <end position="271"/>
    </location>
</feature>
<dbReference type="InterPro" id="IPR011333">
    <property type="entry name" value="SKP1/BTB/POZ_sf"/>
</dbReference>
<evidence type="ECO:0008006" key="4">
    <source>
        <dbReference type="Google" id="ProtNLM"/>
    </source>
</evidence>
<feature type="region of interest" description="Disordered" evidence="1">
    <location>
        <begin position="207"/>
        <end position="287"/>
    </location>
</feature>
<proteinExistence type="predicted"/>
<gene>
    <name evidence="2" type="ORF">RSOLAG22IIIB_02433</name>
</gene>
<dbReference type="Proteomes" id="UP000044841">
    <property type="component" value="Unassembled WGS sequence"/>
</dbReference>
<feature type="region of interest" description="Disordered" evidence="1">
    <location>
        <begin position="367"/>
        <end position="388"/>
    </location>
</feature>
<evidence type="ECO:0000313" key="3">
    <source>
        <dbReference type="Proteomes" id="UP000044841"/>
    </source>
</evidence>
<name>A0A0K6GFY9_9AGAM</name>
<feature type="compositionally biased region" description="Polar residues" evidence="1">
    <location>
        <begin position="274"/>
        <end position="285"/>
    </location>
</feature>
<accession>A0A0K6GFY9</accession>
<feature type="compositionally biased region" description="Basic and acidic residues" evidence="1">
    <location>
        <begin position="378"/>
        <end position="388"/>
    </location>
</feature>
<dbReference type="EMBL" id="CYGV01001844">
    <property type="protein sequence ID" value="CUA77420.1"/>
    <property type="molecule type" value="Genomic_DNA"/>
</dbReference>
<evidence type="ECO:0000313" key="2">
    <source>
        <dbReference type="EMBL" id="CUA77420.1"/>
    </source>
</evidence>